<feature type="compositionally biased region" description="Low complexity" evidence="1">
    <location>
        <begin position="775"/>
        <end position="786"/>
    </location>
</feature>
<feature type="region of interest" description="Disordered" evidence="1">
    <location>
        <begin position="767"/>
        <end position="786"/>
    </location>
</feature>
<feature type="region of interest" description="Disordered" evidence="1">
    <location>
        <begin position="479"/>
        <end position="506"/>
    </location>
</feature>
<feature type="compositionally biased region" description="Low complexity" evidence="1">
    <location>
        <begin position="796"/>
        <end position="815"/>
    </location>
</feature>
<keyword evidence="3" id="KW-1185">Reference proteome</keyword>
<dbReference type="STRING" id="1437824.BN940_18326"/>
<dbReference type="KEGG" id="cdn:BN940_18326"/>
<dbReference type="AlphaFoldDB" id="W8XA77"/>
<gene>
    <name evidence="2" type="ORF">BN940_18326</name>
</gene>
<name>W8XA77_CASD6</name>
<proteinExistence type="predicted"/>
<dbReference type="HOGENOM" id="CLU_318777_0_0_4"/>
<protein>
    <submittedName>
        <fullName evidence="2">Uncharacterized protein</fullName>
    </submittedName>
</protein>
<organism evidence="2 3">
    <name type="scientific">Castellaniella defragrans (strain DSM 12143 / CCUG 39792 / 65Phen)</name>
    <name type="common">Alcaligenes defragrans</name>
    <dbReference type="NCBI Taxonomy" id="1437824"/>
    <lineage>
        <taxon>Bacteria</taxon>
        <taxon>Pseudomonadati</taxon>
        <taxon>Pseudomonadota</taxon>
        <taxon>Betaproteobacteria</taxon>
        <taxon>Burkholderiales</taxon>
        <taxon>Alcaligenaceae</taxon>
        <taxon>Castellaniella</taxon>
    </lineage>
</organism>
<evidence type="ECO:0000256" key="1">
    <source>
        <dbReference type="SAM" id="MobiDB-lite"/>
    </source>
</evidence>
<dbReference type="Proteomes" id="UP000019805">
    <property type="component" value="Chromosome"/>
</dbReference>
<accession>W8XA77</accession>
<dbReference type="PATRIC" id="fig|1437824.5.peg.3615"/>
<reference evidence="2 3" key="1">
    <citation type="journal article" date="2014" name="BMC Microbiol.">
        <title>The oxygen-independent metabolism of cyclic monoterpenes in Castellaniella defragrans 65Phen.</title>
        <authorList>
            <person name="Petasch J."/>
            <person name="Disch E.M."/>
            <person name="Markert S."/>
            <person name="Becher D."/>
            <person name="Schweder T."/>
            <person name="Huttel B."/>
            <person name="Reinhardt R."/>
            <person name="Harder J."/>
        </authorList>
    </citation>
    <scope>NUCLEOTIDE SEQUENCE [LARGE SCALE GENOMIC DNA]</scope>
    <source>
        <strain evidence="2">65Phen</strain>
    </source>
</reference>
<evidence type="ECO:0000313" key="2">
    <source>
        <dbReference type="EMBL" id="CDM26095.1"/>
    </source>
</evidence>
<sequence>MISEGNIVDREVHNACDLDGQISRGIPVAVTIGIHEHVGIATIGANSHATITCRIGKEIGNLHLEVAATQCFSQSALVHCIRRGIAGEAERGQVNLVSLVSACRGCRGKRGDCFHRTSIDLAIGIGVREAHVRSRLVDDGIRLASGCQRNLIVSGTTVDGTTVSSLVGIHTRRTLVGNLRGDSRGVQRDVAAGAGGIDLGQRVACIRHFREDDIAVTCQRQGSGIGNDQVIERGAIGIGLQPGIDGGYGGVNIDVLHVGNSGACFEDHVTISSAIVVAIVDSHIDMHRVSLAGSILQNDLSGVGQVKVRIGLGLAHHIQREIRTSVDELGGSRECAVDGLVDLHRLEAAERHVVVALATGYIQRFEAGDQLGIGSRPGCGVGDVDEIGAFPASDRLEAGQFGAHVDGIVAGTQVDCRVGGHCSVHVEYVIARTALDGGGGAALNIGLHAAGVSRSVETGQGGGKSRACQVDRTCASDGDNLGGSSAVGESQHVGAGSGHGKRGGDVSLRGVHRDVGIVGSHIQRGGLGSGGRTQINGIGGIGLAYGVQGQVQRGGRGAVKAGIRVLATDGQVGDTAQVAHKAGGGAFSHNHGLDAGGVGQAQRSAGVGKTHFHVFDTLERCAHGSGFKQRSLEGISPRAAVEHVDVLQGVDQGARAVLCSRRIEGVIAGSTGQIILIDSERCSLPAPGPGFIGLCHLSSVCHRPGNDHAFLPNGQKMRVRRHDYDAFIRSYFPVWRGGGDMPRMRLPASGSPPCPLGTMLRLLPAQAPLRPPRPTTTTVLGRRPWRSSSGRPSSCWPRTCTRPSTGRSPRSSWTRNCRPSACRMARPAVGGCMPTGWCGCAIGPVPMPGFWSTCTLVPVAGSLGRTGIAGAHEPVCGGGHGAAAGRAVPGRDAAGGAGGIPGADAVRVRLWP</sequence>
<feature type="region of interest" description="Disordered" evidence="1">
    <location>
        <begin position="796"/>
        <end position="816"/>
    </location>
</feature>
<dbReference type="EMBL" id="HG916765">
    <property type="protein sequence ID" value="CDM26095.1"/>
    <property type="molecule type" value="Genomic_DNA"/>
</dbReference>
<evidence type="ECO:0000313" key="3">
    <source>
        <dbReference type="Proteomes" id="UP000019805"/>
    </source>
</evidence>